<sequence length="295" mass="33442">MQSLGQPFLPWISTLTSAKRIGDVGTGSPVSFQDLRNAAREQWYVLWTAEEAREQKEREEPQAPHVASMERSRAERAVERDKLRGSRIRLDAEMERRRVDRAESDRAHAETMAERARVHAEKMAESNGVHAEEMAERAAERARKDRAHAIEMENERVKRDAECRIRAAKRGRKRARRAARDRTRATRMEITRAERNTARDTSILAHARDTTERPQVGVLPRQYPPFGVVPAATSVTTEPEAAKPRYGSGVLKQDLDAIKHELEALLDATRGAVDASRPDFSPTEYAYEAPDIVTE</sequence>
<dbReference type="Proteomes" id="UP000192596">
    <property type="component" value="Unassembled WGS sequence"/>
</dbReference>
<feature type="region of interest" description="Disordered" evidence="1">
    <location>
        <begin position="52"/>
        <end position="82"/>
    </location>
</feature>
<accession>A0A1V8TBK6</accession>
<evidence type="ECO:0000313" key="3">
    <source>
        <dbReference type="Proteomes" id="UP000192596"/>
    </source>
</evidence>
<comment type="caution">
    <text evidence="2">The sequence shown here is derived from an EMBL/GenBank/DDBJ whole genome shotgun (WGS) entry which is preliminary data.</text>
</comment>
<dbReference type="EMBL" id="NAJO01000011">
    <property type="protein sequence ID" value="OQO08783.1"/>
    <property type="molecule type" value="Genomic_DNA"/>
</dbReference>
<name>A0A1V8TBK6_9PEZI</name>
<reference evidence="3" key="1">
    <citation type="submission" date="2017-03" db="EMBL/GenBank/DDBJ databases">
        <title>Genomes of endolithic fungi from Antarctica.</title>
        <authorList>
            <person name="Coleine C."/>
            <person name="Masonjones S."/>
            <person name="Stajich J.E."/>
        </authorList>
    </citation>
    <scope>NUCLEOTIDE SEQUENCE [LARGE SCALE GENOMIC DNA]</scope>
    <source>
        <strain evidence="3">CCFEE 5527</strain>
    </source>
</reference>
<proteinExistence type="predicted"/>
<evidence type="ECO:0000256" key="1">
    <source>
        <dbReference type="SAM" id="MobiDB-lite"/>
    </source>
</evidence>
<keyword evidence="3" id="KW-1185">Reference proteome</keyword>
<dbReference type="InParanoid" id="A0A1V8TBK6"/>
<dbReference type="AlphaFoldDB" id="A0A1V8TBK6"/>
<gene>
    <name evidence="2" type="ORF">B0A48_05673</name>
</gene>
<feature type="region of interest" description="Disordered" evidence="1">
    <location>
        <begin position="191"/>
        <end position="223"/>
    </location>
</feature>
<organism evidence="2 3">
    <name type="scientific">Cryoendolithus antarcticus</name>
    <dbReference type="NCBI Taxonomy" id="1507870"/>
    <lineage>
        <taxon>Eukaryota</taxon>
        <taxon>Fungi</taxon>
        <taxon>Dikarya</taxon>
        <taxon>Ascomycota</taxon>
        <taxon>Pezizomycotina</taxon>
        <taxon>Dothideomycetes</taxon>
        <taxon>Dothideomycetidae</taxon>
        <taxon>Cladosporiales</taxon>
        <taxon>Cladosporiaceae</taxon>
        <taxon>Cryoendolithus</taxon>
    </lineage>
</organism>
<evidence type="ECO:0000313" key="2">
    <source>
        <dbReference type="EMBL" id="OQO08783.1"/>
    </source>
</evidence>
<feature type="region of interest" description="Disordered" evidence="1">
    <location>
        <begin position="274"/>
        <end position="295"/>
    </location>
</feature>
<protein>
    <submittedName>
        <fullName evidence="2">Uncharacterized protein</fullName>
    </submittedName>
</protein>